<protein>
    <submittedName>
        <fullName evidence="2">Uncharacterized protein</fullName>
    </submittedName>
</protein>
<feature type="compositionally biased region" description="Basic residues" evidence="1">
    <location>
        <begin position="1"/>
        <end position="15"/>
    </location>
</feature>
<evidence type="ECO:0000313" key="2">
    <source>
        <dbReference type="EMBL" id="AXQ53057.1"/>
    </source>
</evidence>
<dbReference type="KEGG" id="vg:60322361"/>
<keyword evidence="3" id="KW-1185">Reference proteome</keyword>
<organism evidence="2 3">
    <name type="scientific">Mycobacterium phage Rando14</name>
    <dbReference type="NCBI Taxonomy" id="2301556"/>
    <lineage>
        <taxon>Viruses</taxon>
        <taxon>Duplodnaviria</taxon>
        <taxon>Heunggongvirae</taxon>
        <taxon>Uroviricota</taxon>
        <taxon>Caudoviricetes</taxon>
        <taxon>Weiservirinae</taxon>
        <taxon>Kratiovirus</taxon>
        <taxon>Kratiovirus rando14</taxon>
    </lineage>
</organism>
<dbReference type="RefSeq" id="YP_009950935.1">
    <property type="nucleotide sequence ID" value="NC_051596.1"/>
</dbReference>
<sequence>MAAPRRFRRRRHCPHRNTTGIYGDQINHTPGYRRSVCNDCGDLLDGPVLERRDA</sequence>
<evidence type="ECO:0000256" key="1">
    <source>
        <dbReference type="SAM" id="MobiDB-lite"/>
    </source>
</evidence>
<reference evidence="2 3" key="1">
    <citation type="submission" date="2018-07" db="EMBL/GenBank/DDBJ databases">
        <authorList>
            <person name="Michaels M.J."/>
            <person name="Wallen J.R."/>
            <person name="Eckardt M.A."/>
            <person name="Gainey M.D."/>
            <person name="Garlena R.A."/>
            <person name="Russell D.A."/>
            <person name="Pope W.H."/>
            <person name="Jacobs-Sera D."/>
            <person name="Hatfull G.F."/>
        </authorList>
    </citation>
    <scope>NUCLEOTIDE SEQUENCE [LARGE SCALE GENOMIC DNA]</scope>
</reference>
<dbReference type="EMBL" id="MH697592">
    <property type="protein sequence ID" value="AXQ53057.1"/>
    <property type="molecule type" value="Genomic_DNA"/>
</dbReference>
<accession>A0A385D5Q8</accession>
<dbReference type="Proteomes" id="UP000263691">
    <property type="component" value="Genome"/>
</dbReference>
<proteinExistence type="predicted"/>
<dbReference type="GeneID" id="60322361"/>
<evidence type="ECO:0000313" key="3">
    <source>
        <dbReference type="Proteomes" id="UP000263691"/>
    </source>
</evidence>
<gene>
    <name evidence="2" type="primary">37</name>
    <name evidence="2" type="ORF">SEA_RANDO14_37</name>
</gene>
<name>A0A385D5Q8_9CAUD</name>
<feature type="region of interest" description="Disordered" evidence="1">
    <location>
        <begin position="1"/>
        <end position="25"/>
    </location>
</feature>